<accession>A0A1H4BU44</accession>
<dbReference type="SUPFAM" id="SSF53474">
    <property type="entry name" value="alpha/beta-Hydrolases"/>
    <property type="match status" value="1"/>
</dbReference>
<proteinExistence type="inferred from homology"/>
<dbReference type="OrthoDB" id="9815441at2"/>
<dbReference type="PANTHER" id="PTHR43689">
    <property type="entry name" value="HYDROLASE"/>
    <property type="match status" value="1"/>
</dbReference>
<feature type="chain" id="PRO_5011690948" evidence="3">
    <location>
        <begin position="34"/>
        <end position="324"/>
    </location>
</feature>
<evidence type="ECO:0000313" key="6">
    <source>
        <dbReference type="Proteomes" id="UP000198703"/>
    </source>
</evidence>
<dbReference type="InterPro" id="IPR006311">
    <property type="entry name" value="TAT_signal"/>
</dbReference>
<dbReference type="PRINTS" id="PR00111">
    <property type="entry name" value="ABHYDROLASE"/>
</dbReference>
<dbReference type="GO" id="GO:0006508">
    <property type="term" value="P:proteolysis"/>
    <property type="evidence" value="ECO:0007669"/>
    <property type="project" value="InterPro"/>
</dbReference>
<comment type="similarity">
    <text evidence="1">Belongs to the peptidase S33 family.</text>
</comment>
<dbReference type="EMBL" id="FNQM01000006">
    <property type="protein sequence ID" value="SEA51638.1"/>
    <property type="molecule type" value="Genomic_DNA"/>
</dbReference>
<sequence length="324" mass="33452">MGGVIARVRGRQVTRRGFLAGAAGLGAAMAAAAATRARAEPAASHPPLGAFVTVEGLRIHYVSEGEGPPVVLLHGASGNLRDFTFSLTGRLAAMGMRAVAFDRPGLGWSDRPAERGWDPAVQARVLRAASAALGVEGPVVVGHSWGGAAAMAWAVDAPESLRGVLSVSGATYPWGTGVGALYQLAATDALGWAVSGAARLWYGSGDPRELLGGIFEPNAVPPGYADYVGVPLALRSDAFRNNAEDLTHLDAALAAQAPRYRGLKVPVEAVHGLADETVWASVHSEPLTSDVAHGRLTLLEGVGHMPHHVREDAVTAAVARLAGR</sequence>
<dbReference type="Gene3D" id="3.40.50.1820">
    <property type="entry name" value="alpha/beta hydrolase"/>
    <property type="match status" value="1"/>
</dbReference>
<reference evidence="5 6" key="1">
    <citation type="submission" date="2016-10" db="EMBL/GenBank/DDBJ databases">
        <authorList>
            <person name="de Groot N.N."/>
        </authorList>
    </citation>
    <scope>NUCLEOTIDE SEQUENCE [LARGE SCALE GENOMIC DNA]</scope>
    <source>
        <strain evidence="5 6">DSM 15345</strain>
    </source>
</reference>
<feature type="signal peptide" evidence="3">
    <location>
        <begin position="1"/>
        <end position="33"/>
    </location>
</feature>
<dbReference type="Pfam" id="PF00561">
    <property type="entry name" value="Abhydrolase_1"/>
    <property type="match status" value="1"/>
</dbReference>
<keyword evidence="6" id="KW-1185">Reference proteome</keyword>
<dbReference type="InterPro" id="IPR000073">
    <property type="entry name" value="AB_hydrolase_1"/>
</dbReference>
<evidence type="ECO:0000259" key="4">
    <source>
        <dbReference type="Pfam" id="PF00561"/>
    </source>
</evidence>
<gene>
    <name evidence="5" type="ORF">SAMN05444370_10643</name>
</gene>
<evidence type="ECO:0000256" key="3">
    <source>
        <dbReference type="SAM" id="SignalP"/>
    </source>
</evidence>
<name>A0A1H4BU44_9RHOB</name>
<keyword evidence="2" id="KW-0378">Hydrolase</keyword>
<dbReference type="PROSITE" id="PS51318">
    <property type="entry name" value="TAT"/>
    <property type="match status" value="1"/>
</dbReference>
<dbReference type="AlphaFoldDB" id="A0A1H4BU44"/>
<dbReference type="InterPro" id="IPR002410">
    <property type="entry name" value="Peptidase_S33"/>
</dbReference>
<dbReference type="Proteomes" id="UP000198703">
    <property type="component" value="Unassembled WGS sequence"/>
</dbReference>
<dbReference type="PRINTS" id="PR00793">
    <property type="entry name" value="PROAMNOPTASE"/>
</dbReference>
<protein>
    <submittedName>
        <fullName evidence="5">Pimeloyl-ACP methyl ester carboxylesterase</fullName>
    </submittedName>
</protein>
<feature type="domain" description="AB hydrolase-1" evidence="4">
    <location>
        <begin position="68"/>
        <end position="170"/>
    </location>
</feature>
<organism evidence="5 6">
    <name type="scientific">Rubrimonas cliftonensis</name>
    <dbReference type="NCBI Taxonomy" id="89524"/>
    <lineage>
        <taxon>Bacteria</taxon>
        <taxon>Pseudomonadati</taxon>
        <taxon>Pseudomonadota</taxon>
        <taxon>Alphaproteobacteria</taxon>
        <taxon>Rhodobacterales</taxon>
        <taxon>Paracoccaceae</taxon>
        <taxon>Rubrimonas</taxon>
    </lineage>
</organism>
<evidence type="ECO:0000256" key="2">
    <source>
        <dbReference type="ARBA" id="ARBA00022801"/>
    </source>
</evidence>
<dbReference type="InterPro" id="IPR029058">
    <property type="entry name" value="AB_hydrolase_fold"/>
</dbReference>
<evidence type="ECO:0000313" key="5">
    <source>
        <dbReference type="EMBL" id="SEA51638.1"/>
    </source>
</evidence>
<dbReference type="GO" id="GO:0008233">
    <property type="term" value="F:peptidase activity"/>
    <property type="evidence" value="ECO:0007669"/>
    <property type="project" value="InterPro"/>
</dbReference>
<evidence type="ECO:0000256" key="1">
    <source>
        <dbReference type="ARBA" id="ARBA00010088"/>
    </source>
</evidence>
<dbReference type="PANTHER" id="PTHR43689:SF8">
    <property type="entry name" value="ALPHA_BETA-HYDROLASES SUPERFAMILY PROTEIN"/>
    <property type="match status" value="1"/>
</dbReference>
<dbReference type="STRING" id="89524.SAMN05444370_10643"/>
<keyword evidence="3" id="KW-0732">Signal</keyword>